<gene>
    <name evidence="2" type="ORF">E1212_09850</name>
</gene>
<name>A0A4R4RRC9_9ACTN</name>
<sequence>MTEHPDGVHHTTQEERDRAMAVHSLDDETRVRGDADETDRVMGADGDLRVPDPNDAGEGAIVPDTDTDPDTDADTDTVEDDDAG</sequence>
<comment type="caution">
    <text evidence="2">The sequence shown here is derived from an EMBL/GenBank/DDBJ whole genome shotgun (WGS) entry which is preliminary data.</text>
</comment>
<feature type="compositionally biased region" description="Acidic residues" evidence="1">
    <location>
        <begin position="65"/>
        <end position="84"/>
    </location>
</feature>
<accession>A0A4R4RRC9</accession>
<reference evidence="2 3" key="1">
    <citation type="submission" date="2019-02" db="EMBL/GenBank/DDBJ databases">
        <title>Draft genome sequences of novel Actinobacteria.</title>
        <authorList>
            <person name="Sahin N."/>
            <person name="Ay H."/>
            <person name="Saygin H."/>
        </authorList>
    </citation>
    <scope>NUCLEOTIDE SEQUENCE [LARGE SCALE GENOMIC DNA]</scope>
    <source>
        <strain evidence="2 3">KC603</strain>
    </source>
</reference>
<dbReference type="RefSeq" id="WP_131981807.1">
    <property type="nucleotide sequence ID" value="NZ_SMKL01000017.1"/>
</dbReference>
<evidence type="ECO:0000313" key="3">
    <source>
        <dbReference type="Proteomes" id="UP000295621"/>
    </source>
</evidence>
<feature type="region of interest" description="Disordered" evidence="1">
    <location>
        <begin position="1"/>
        <end position="84"/>
    </location>
</feature>
<proteinExistence type="predicted"/>
<dbReference type="Proteomes" id="UP000295621">
    <property type="component" value="Unassembled WGS sequence"/>
</dbReference>
<organism evidence="2 3">
    <name type="scientific">Jiangella ureilytica</name>
    <dbReference type="NCBI Taxonomy" id="2530374"/>
    <lineage>
        <taxon>Bacteria</taxon>
        <taxon>Bacillati</taxon>
        <taxon>Actinomycetota</taxon>
        <taxon>Actinomycetes</taxon>
        <taxon>Jiangellales</taxon>
        <taxon>Jiangellaceae</taxon>
        <taxon>Jiangella</taxon>
    </lineage>
</organism>
<feature type="compositionally biased region" description="Basic and acidic residues" evidence="1">
    <location>
        <begin position="1"/>
        <end position="52"/>
    </location>
</feature>
<evidence type="ECO:0000313" key="2">
    <source>
        <dbReference type="EMBL" id="TDC52134.1"/>
    </source>
</evidence>
<dbReference type="OrthoDB" id="5192555at2"/>
<protein>
    <submittedName>
        <fullName evidence="2">Uncharacterized protein</fullName>
    </submittedName>
</protein>
<keyword evidence="3" id="KW-1185">Reference proteome</keyword>
<dbReference type="EMBL" id="SMKL01000017">
    <property type="protein sequence ID" value="TDC52134.1"/>
    <property type="molecule type" value="Genomic_DNA"/>
</dbReference>
<dbReference type="AlphaFoldDB" id="A0A4R4RRC9"/>
<evidence type="ECO:0000256" key="1">
    <source>
        <dbReference type="SAM" id="MobiDB-lite"/>
    </source>
</evidence>